<feature type="compositionally biased region" description="Basic and acidic residues" evidence="1">
    <location>
        <begin position="12"/>
        <end position="23"/>
    </location>
</feature>
<evidence type="ECO:0000313" key="3">
    <source>
        <dbReference type="Proteomes" id="UP001310594"/>
    </source>
</evidence>
<gene>
    <name evidence="2" type="ORF">LTR97_007869</name>
</gene>
<organism evidence="2 3">
    <name type="scientific">Elasticomyces elasticus</name>
    <dbReference type="NCBI Taxonomy" id="574655"/>
    <lineage>
        <taxon>Eukaryota</taxon>
        <taxon>Fungi</taxon>
        <taxon>Dikarya</taxon>
        <taxon>Ascomycota</taxon>
        <taxon>Pezizomycotina</taxon>
        <taxon>Dothideomycetes</taxon>
        <taxon>Dothideomycetidae</taxon>
        <taxon>Mycosphaerellales</taxon>
        <taxon>Teratosphaeriaceae</taxon>
        <taxon>Elasticomyces</taxon>
    </lineage>
</organism>
<evidence type="ECO:0000256" key="1">
    <source>
        <dbReference type="SAM" id="MobiDB-lite"/>
    </source>
</evidence>
<comment type="caution">
    <text evidence="2">The sequence shown here is derived from an EMBL/GenBank/DDBJ whole genome shotgun (WGS) entry which is preliminary data.</text>
</comment>
<sequence>MVVVAKIINDKYQKQQQQAEKRTIASSSSTQSGLSRVHSQSLSDQANEEILAKTGIAPPSYQEVMETQHYTRQPPADDKQGWSSGEAHDKEDADLWEEVSQWLATRHSSHDHESLREKEAAEVYHAASDWLEERQSRLSQASNETVKEDWRTRWQRQKAERAVRRAERRSRGGCCC</sequence>
<dbReference type="Proteomes" id="UP001310594">
    <property type="component" value="Unassembled WGS sequence"/>
</dbReference>
<feature type="compositionally biased region" description="Basic and acidic residues" evidence="1">
    <location>
        <begin position="75"/>
        <end position="91"/>
    </location>
</feature>
<proteinExistence type="predicted"/>
<dbReference type="EMBL" id="JAVRQU010000012">
    <property type="protein sequence ID" value="KAK5696566.1"/>
    <property type="molecule type" value="Genomic_DNA"/>
</dbReference>
<protein>
    <submittedName>
        <fullName evidence="2">Uncharacterized protein</fullName>
    </submittedName>
</protein>
<feature type="region of interest" description="Disordered" evidence="1">
    <location>
        <begin position="12"/>
        <end position="91"/>
    </location>
</feature>
<name>A0AAN7W8M0_9PEZI</name>
<reference evidence="2" key="1">
    <citation type="submission" date="2023-08" db="EMBL/GenBank/DDBJ databases">
        <title>Black Yeasts Isolated from many extreme environments.</title>
        <authorList>
            <person name="Coleine C."/>
            <person name="Stajich J.E."/>
            <person name="Selbmann L."/>
        </authorList>
    </citation>
    <scope>NUCLEOTIDE SEQUENCE</scope>
    <source>
        <strain evidence="2">CCFEE 5810</strain>
    </source>
</reference>
<evidence type="ECO:0000313" key="2">
    <source>
        <dbReference type="EMBL" id="KAK5696566.1"/>
    </source>
</evidence>
<accession>A0AAN7W8M0</accession>
<feature type="compositionally biased region" description="Polar residues" evidence="1">
    <location>
        <begin position="24"/>
        <end position="45"/>
    </location>
</feature>
<dbReference type="AlphaFoldDB" id="A0AAN7W8M0"/>